<feature type="repeat" description="WD" evidence="14">
    <location>
        <begin position="396"/>
        <end position="430"/>
    </location>
</feature>
<dbReference type="SMART" id="SM00504">
    <property type="entry name" value="Ubox"/>
    <property type="match status" value="1"/>
</dbReference>
<dbReference type="GO" id="GO:0000974">
    <property type="term" value="C:Prp19 complex"/>
    <property type="evidence" value="ECO:0007669"/>
    <property type="project" value="UniProtKB-UniRule"/>
</dbReference>
<dbReference type="PANTHER" id="PTHR43995:SF1">
    <property type="entry name" value="PRE-MRNA-PROCESSING FACTOR 19"/>
    <property type="match status" value="1"/>
</dbReference>
<evidence type="ECO:0000256" key="15">
    <source>
        <dbReference type="RuleBase" id="RU367101"/>
    </source>
</evidence>
<evidence type="ECO:0000256" key="13">
    <source>
        <dbReference type="ARBA" id="ARBA00023242"/>
    </source>
</evidence>
<organism evidence="17 18">
    <name type="scientific">Mycena albidolilacea</name>
    <dbReference type="NCBI Taxonomy" id="1033008"/>
    <lineage>
        <taxon>Eukaryota</taxon>
        <taxon>Fungi</taxon>
        <taxon>Dikarya</taxon>
        <taxon>Basidiomycota</taxon>
        <taxon>Agaricomycotina</taxon>
        <taxon>Agaricomycetes</taxon>
        <taxon>Agaricomycetidae</taxon>
        <taxon>Agaricales</taxon>
        <taxon>Marasmiineae</taxon>
        <taxon>Mycenaceae</taxon>
        <taxon>Mycena</taxon>
    </lineage>
</organism>
<dbReference type="SUPFAM" id="SSF50978">
    <property type="entry name" value="WD40 repeat-like"/>
    <property type="match status" value="1"/>
</dbReference>
<dbReference type="GO" id="GO:0005737">
    <property type="term" value="C:cytoplasm"/>
    <property type="evidence" value="ECO:0007669"/>
    <property type="project" value="TreeGrafter"/>
</dbReference>
<comment type="catalytic activity">
    <reaction evidence="15">
        <text>S-ubiquitinyl-[E2 ubiquitin-conjugating enzyme]-L-cysteine + [acceptor protein]-L-lysine = [E2 ubiquitin-conjugating enzyme]-L-cysteine + N(6)-ubiquitinyl-[acceptor protein]-L-lysine.</text>
        <dbReference type="EC" id="2.3.2.27"/>
    </reaction>
</comment>
<dbReference type="InterPro" id="IPR036322">
    <property type="entry name" value="WD40_repeat_dom_sf"/>
</dbReference>
<evidence type="ECO:0000313" key="18">
    <source>
        <dbReference type="Proteomes" id="UP001218218"/>
    </source>
</evidence>
<keyword evidence="11 15" id="KW-0508">mRNA splicing</keyword>
<evidence type="ECO:0000256" key="10">
    <source>
        <dbReference type="ARBA" id="ARBA00022786"/>
    </source>
</evidence>
<proteinExistence type="inferred from homology"/>
<dbReference type="InterPro" id="IPR013083">
    <property type="entry name" value="Znf_RING/FYVE/PHD"/>
</dbReference>
<dbReference type="Pfam" id="PF04564">
    <property type="entry name" value="U-box"/>
    <property type="match status" value="1"/>
</dbReference>
<dbReference type="InterPro" id="IPR015943">
    <property type="entry name" value="WD40/YVTN_repeat-like_dom_sf"/>
</dbReference>
<reference evidence="17" key="1">
    <citation type="submission" date="2023-03" db="EMBL/GenBank/DDBJ databases">
        <title>Massive genome expansion in bonnet fungi (Mycena s.s.) driven by repeated elements and novel gene families across ecological guilds.</title>
        <authorList>
            <consortium name="Lawrence Berkeley National Laboratory"/>
            <person name="Harder C.B."/>
            <person name="Miyauchi S."/>
            <person name="Viragh M."/>
            <person name="Kuo A."/>
            <person name="Thoen E."/>
            <person name="Andreopoulos B."/>
            <person name="Lu D."/>
            <person name="Skrede I."/>
            <person name="Drula E."/>
            <person name="Henrissat B."/>
            <person name="Morin E."/>
            <person name="Kohler A."/>
            <person name="Barry K."/>
            <person name="LaButti K."/>
            <person name="Morin E."/>
            <person name="Salamov A."/>
            <person name="Lipzen A."/>
            <person name="Mereny Z."/>
            <person name="Hegedus B."/>
            <person name="Baldrian P."/>
            <person name="Stursova M."/>
            <person name="Weitz H."/>
            <person name="Taylor A."/>
            <person name="Grigoriev I.V."/>
            <person name="Nagy L.G."/>
            <person name="Martin F."/>
            <person name="Kauserud H."/>
        </authorList>
    </citation>
    <scope>NUCLEOTIDE SEQUENCE</scope>
    <source>
        <strain evidence="17">CBHHK002</strain>
    </source>
</reference>
<feature type="domain" description="U-box" evidence="16">
    <location>
        <begin position="1"/>
        <end position="71"/>
    </location>
</feature>
<evidence type="ECO:0000256" key="11">
    <source>
        <dbReference type="ARBA" id="ARBA00023187"/>
    </source>
</evidence>
<evidence type="ECO:0000256" key="12">
    <source>
        <dbReference type="ARBA" id="ARBA00023204"/>
    </source>
</evidence>
<dbReference type="Gene3D" id="2.130.10.10">
    <property type="entry name" value="YVTN repeat-like/Quinoprotein amine dehydrogenase"/>
    <property type="match status" value="1"/>
</dbReference>
<dbReference type="PANTHER" id="PTHR43995">
    <property type="entry name" value="PRE-MRNA-PROCESSING FACTOR 19"/>
    <property type="match status" value="1"/>
</dbReference>
<feature type="repeat" description="WD" evidence="14">
    <location>
        <begin position="301"/>
        <end position="342"/>
    </location>
</feature>
<comment type="function">
    <text evidence="15">Ubiquitin-protein ligase which is mainly involved pre-mRNA splicing and DNA repair. Required for pre-mRNA splicing as component of the spliceosome.</text>
</comment>
<dbReference type="InterPro" id="IPR038959">
    <property type="entry name" value="Prp19"/>
</dbReference>
<evidence type="ECO:0000256" key="4">
    <source>
        <dbReference type="ARBA" id="ARBA00022574"/>
    </source>
</evidence>
<dbReference type="CDD" id="cd16656">
    <property type="entry name" value="RING-Ubox_PRP19"/>
    <property type="match status" value="1"/>
</dbReference>
<dbReference type="SUPFAM" id="SSF57850">
    <property type="entry name" value="RING/U-box"/>
    <property type="match status" value="1"/>
</dbReference>
<evidence type="ECO:0000256" key="2">
    <source>
        <dbReference type="ARBA" id="ARBA00004906"/>
    </source>
</evidence>
<dbReference type="Proteomes" id="UP001218218">
    <property type="component" value="Unassembled WGS sequence"/>
</dbReference>
<keyword evidence="4 14" id="KW-0853">WD repeat</keyword>
<evidence type="ECO:0000256" key="3">
    <source>
        <dbReference type="ARBA" id="ARBA00006388"/>
    </source>
</evidence>
<gene>
    <name evidence="17" type="ORF">DFH08DRAFT_736014</name>
</gene>
<evidence type="ECO:0000256" key="9">
    <source>
        <dbReference type="ARBA" id="ARBA00022763"/>
    </source>
</evidence>
<name>A0AAD7AF19_9AGAR</name>
<accession>A0AAD7AF19</accession>
<dbReference type="SMART" id="SM00320">
    <property type="entry name" value="WD40"/>
    <property type="match status" value="5"/>
</dbReference>
<dbReference type="Pfam" id="PF08606">
    <property type="entry name" value="Prp19"/>
    <property type="match status" value="1"/>
</dbReference>
<dbReference type="PROSITE" id="PS51698">
    <property type="entry name" value="U_BOX"/>
    <property type="match status" value="1"/>
</dbReference>
<dbReference type="EC" id="2.3.2.27" evidence="15"/>
<keyword evidence="18" id="KW-1185">Reference proteome</keyword>
<comment type="caution">
    <text evidence="17">The sequence shown here is derived from an EMBL/GenBank/DDBJ whole genome shotgun (WGS) entry which is preliminary data.</text>
</comment>
<evidence type="ECO:0000259" key="16">
    <source>
        <dbReference type="PROSITE" id="PS51698"/>
    </source>
</evidence>
<dbReference type="InterPro" id="IPR001680">
    <property type="entry name" value="WD40_rpt"/>
</dbReference>
<dbReference type="FunFam" id="3.30.40.10:FF:000027">
    <property type="entry name" value="Pre-mRNA-processing factor 19, putative"/>
    <property type="match status" value="1"/>
</dbReference>
<dbReference type="GO" id="GO:0061630">
    <property type="term" value="F:ubiquitin protein ligase activity"/>
    <property type="evidence" value="ECO:0007669"/>
    <property type="project" value="UniProtKB-UniRule"/>
</dbReference>
<dbReference type="AlphaFoldDB" id="A0AAD7AF19"/>
<keyword evidence="5 15" id="KW-0507">mRNA processing</keyword>
<dbReference type="InterPro" id="IPR013915">
    <property type="entry name" value="Prp19_cc"/>
</dbReference>
<keyword evidence="10 15" id="KW-0833">Ubl conjugation pathway</keyword>
<evidence type="ECO:0000313" key="17">
    <source>
        <dbReference type="EMBL" id="KAJ7356920.1"/>
    </source>
</evidence>
<dbReference type="Gene3D" id="3.30.40.10">
    <property type="entry name" value="Zinc/RING finger domain, C3HC4 (zinc finger)"/>
    <property type="match status" value="1"/>
</dbReference>
<evidence type="ECO:0000256" key="8">
    <source>
        <dbReference type="ARBA" id="ARBA00022737"/>
    </source>
</evidence>
<comment type="pathway">
    <text evidence="2 15">Protein modification; protein ubiquitination.</text>
</comment>
<comment type="similarity">
    <text evidence="3 15">Belongs to the WD repeat PRP19 family.</text>
</comment>
<keyword evidence="8" id="KW-0677">Repeat</keyword>
<evidence type="ECO:0000256" key="6">
    <source>
        <dbReference type="ARBA" id="ARBA00022679"/>
    </source>
</evidence>
<keyword evidence="12 15" id="KW-0234">DNA repair</keyword>
<keyword evidence="13 15" id="KW-0539">Nucleus</keyword>
<sequence>MFFCALSGEPPQEPVVAAKSGKVYERRLILKYITENGTDPITGDKLEESDLVAIKASPETAAPRTPSATSIPALLNTLQNEWDALVLETFALKQQYNSTRQELSYALYNQDAASRVVARLIRERDAAREALANVQASMGIAPSAGAAPEDVEMNEEGAGPAMPEAIVAQIDETHATLSAARKKRKPPPGYANAAEVKTFTAKHTIPSLHSASPAGITSLAVSGNNPSQFLTGGNDKIVQLYDRSTDKVLATLKGHTKKVNHVAFRERDGEPTLILSGGADKIAKVWSHDSASGEYIPSYTIRNHKSEITGLAVHPHSTLLALASADKTYSLHDLKTFSQVFQSAPSEEAFSALGVHPDGTLLALGTPGSKIHIYDIRTGTFAAILDPPEEAPPFTVNSLSFSENGYHLLAPNSLSTVAVWDLRKRKTAHTIDLREGFKVNKVLYDTSAQFLGVAGSQGARVFAHKSWEELTRLEEGGEVSDFVFGAQGKELWGATGREVRIWGSPAE</sequence>
<keyword evidence="6 15" id="KW-0808">Transferase</keyword>
<keyword evidence="7 15" id="KW-0747">Spliceosome</keyword>
<dbReference type="Pfam" id="PF00400">
    <property type="entry name" value="WD40"/>
    <property type="match status" value="2"/>
</dbReference>
<dbReference type="EMBL" id="JARIHO010000008">
    <property type="protein sequence ID" value="KAJ7356920.1"/>
    <property type="molecule type" value="Genomic_DNA"/>
</dbReference>
<feature type="repeat" description="WD" evidence="14">
    <location>
        <begin position="252"/>
        <end position="287"/>
    </location>
</feature>
<dbReference type="InterPro" id="IPR055340">
    <property type="entry name" value="RING-Ubox_PRP19"/>
</dbReference>
<dbReference type="GO" id="GO:0006281">
    <property type="term" value="P:DNA repair"/>
    <property type="evidence" value="ECO:0007669"/>
    <property type="project" value="UniProtKB-KW"/>
</dbReference>
<dbReference type="PROSITE" id="PS50082">
    <property type="entry name" value="WD_REPEATS_2"/>
    <property type="match status" value="3"/>
</dbReference>
<evidence type="ECO:0000256" key="7">
    <source>
        <dbReference type="ARBA" id="ARBA00022728"/>
    </source>
</evidence>
<comment type="subcellular location">
    <subcellularLocation>
        <location evidence="1 15">Nucleus</location>
    </subcellularLocation>
</comment>
<comment type="subunit">
    <text evidence="15">Homotetramer.</text>
</comment>
<evidence type="ECO:0000256" key="14">
    <source>
        <dbReference type="PROSITE-ProRule" id="PRU00221"/>
    </source>
</evidence>
<dbReference type="GO" id="GO:0000398">
    <property type="term" value="P:mRNA splicing, via spliceosome"/>
    <property type="evidence" value="ECO:0007669"/>
    <property type="project" value="InterPro"/>
</dbReference>
<dbReference type="GO" id="GO:0071006">
    <property type="term" value="C:U2-type catalytic step 1 spliceosome"/>
    <property type="evidence" value="ECO:0007669"/>
    <property type="project" value="TreeGrafter"/>
</dbReference>
<dbReference type="PROSITE" id="PS50294">
    <property type="entry name" value="WD_REPEATS_REGION"/>
    <property type="match status" value="1"/>
</dbReference>
<dbReference type="GO" id="GO:0070534">
    <property type="term" value="P:protein K63-linked ubiquitination"/>
    <property type="evidence" value="ECO:0007669"/>
    <property type="project" value="UniProtKB-UniRule"/>
</dbReference>
<evidence type="ECO:0000256" key="5">
    <source>
        <dbReference type="ARBA" id="ARBA00022664"/>
    </source>
</evidence>
<dbReference type="InterPro" id="IPR003613">
    <property type="entry name" value="Ubox_domain"/>
</dbReference>
<protein>
    <recommendedName>
        <fullName evidence="15">Pre-mRNA-processing factor 19</fullName>
        <ecNumber evidence="15">2.3.2.27</ecNumber>
    </recommendedName>
</protein>
<keyword evidence="9 15" id="KW-0227">DNA damage</keyword>
<evidence type="ECO:0000256" key="1">
    <source>
        <dbReference type="ARBA" id="ARBA00004123"/>
    </source>
</evidence>